<feature type="chain" id="PRO_5013212964" description="Glucose/Sorbosone dehydrogenase domain-containing protein" evidence="1">
    <location>
        <begin position="26"/>
        <end position="380"/>
    </location>
</feature>
<name>A0A244CQI2_PSEDV</name>
<organism evidence="3 4">
    <name type="scientific">Pseudoalteromonas ulvae</name>
    <dbReference type="NCBI Taxonomy" id="107327"/>
    <lineage>
        <taxon>Bacteria</taxon>
        <taxon>Pseudomonadati</taxon>
        <taxon>Pseudomonadota</taxon>
        <taxon>Gammaproteobacteria</taxon>
        <taxon>Alteromonadales</taxon>
        <taxon>Pseudoalteromonadaceae</taxon>
        <taxon>Pseudoalteromonas</taxon>
    </lineage>
</organism>
<proteinExistence type="predicted"/>
<evidence type="ECO:0000313" key="4">
    <source>
        <dbReference type="Proteomes" id="UP000194841"/>
    </source>
</evidence>
<dbReference type="Pfam" id="PF07995">
    <property type="entry name" value="GSDH"/>
    <property type="match status" value="1"/>
</dbReference>
<dbReference type="RefSeq" id="WP_244898480.1">
    <property type="nucleotide sequence ID" value="NZ_MWPV01000003.1"/>
</dbReference>
<comment type="caution">
    <text evidence="3">The sequence shown here is derived from an EMBL/GenBank/DDBJ whole genome shotgun (WGS) entry which is preliminary data.</text>
</comment>
<dbReference type="InterPro" id="IPR012938">
    <property type="entry name" value="Glc/Sorbosone_DH"/>
</dbReference>
<dbReference type="PROSITE" id="PS51257">
    <property type="entry name" value="PROKAR_LIPOPROTEIN"/>
    <property type="match status" value="1"/>
</dbReference>
<gene>
    <name evidence="3" type="ORF">B1199_12435</name>
</gene>
<reference evidence="3 4" key="1">
    <citation type="submission" date="2017-02" db="EMBL/GenBank/DDBJ databases">
        <title>Pseudoalteromonas ulvae TC14 Genome.</title>
        <authorList>
            <person name="Molmeret M."/>
        </authorList>
    </citation>
    <scope>NUCLEOTIDE SEQUENCE [LARGE SCALE GENOMIC DNA]</scope>
    <source>
        <strain evidence="3">TC14</strain>
    </source>
</reference>
<dbReference type="InterPro" id="IPR011041">
    <property type="entry name" value="Quinoprot_gluc/sorb_DH_b-prop"/>
</dbReference>
<dbReference type="PANTHER" id="PTHR19328">
    <property type="entry name" value="HEDGEHOG-INTERACTING PROTEIN"/>
    <property type="match status" value="1"/>
</dbReference>
<dbReference type="EMBL" id="MWPV01000003">
    <property type="protein sequence ID" value="OUL57855.1"/>
    <property type="molecule type" value="Genomic_DNA"/>
</dbReference>
<dbReference type="SUPFAM" id="SSF50952">
    <property type="entry name" value="Soluble quinoprotein glucose dehydrogenase"/>
    <property type="match status" value="1"/>
</dbReference>
<dbReference type="AlphaFoldDB" id="A0A244CQI2"/>
<protein>
    <recommendedName>
        <fullName evidence="2">Glucose/Sorbosone dehydrogenase domain-containing protein</fullName>
    </recommendedName>
</protein>
<dbReference type="Gene3D" id="2.120.10.30">
    <property type="entry name" value="TolB, C-terminal domain"/>
    <property type="match status" value="1"/>
</dbReference>
<dbReference type="PANTHER" id="PTHR19328:SF75">
    <property type="entry name" value="ALDOSE SUGAR DEHYDROGENASE YLII"/>
    <property type="match status" value="1"/>
</dbReference>
<accession>A0A244CQI2</accession>
<evidence type="ECO:0000256" key="1">
    <source>
        <dbReference type="SAM" id="SignalP"/>
    </source>
</evidence>
<evidence type="ECO:0000313" key="3">
    <source>
        <dbReference type="EMBL" id="OUL57855.1"/>
    </source>
</evidence>
<sequence>MKTPTIYQKSVVLLVTSFLSCGAFAVDYTQLPQQEIRYEAQSMIDNVSIPWAMVQLPTGQLLVSDRNGELLLQSSDQQGIRIKGLPKIDVNGQGGLLDLALHPEFESNGWLYFTFSSSEGKGEGSHTALMRAKLDSKKAQLTELQLLYKGEGNSKKGQHYGSRIAFDNQGFVYFSIGDRGARDVNPQDLARDGGKIYRLHDDGRMPTDNPFVSQAGAKKAVWSYGHRNPQGMWFDQTTKQLWAHEHGPKGGDELNLIKPGLNYGWPVVSYGVNYSGTEFTDLTEKQGMENPILQWTPSIAPSDMAYVNSDKYPQLKGKVLLASMKYSFLSALEIAQGKVVSQDKVFQGIGRVRSILQGHDGYIYVGIDGQGVKRLVIQAQ</sequence>
<dbReference type="Proteomes" id="UP000194841">
    <property type="component" value="Unassembled WGS sequence"/>
</dbReference>
<evidence type="ECO:0000259" key="2">
    <source>
        <dbReference type="Pfam" id="PF07995"/>
    </source>
</evidence>
<keyword evidence="1" id="KW-0732">Signal</keyword>
<keyword evidence="4" id="KW-1185">Reference proteome</keyword>
<feature type="signal peptide" evidence="1">
    <location>
        <begin position="1"/>
        <end position="25"/>
    </location>
</feature>
<dbReference type="InterPro" id="IPR011042">
    <property type="entry name" value="6-blade_b-propeller_TolB-like"/>
</dbReference>
<feature type="domain" description="Glucose/Sorbosone dehydrogenase" evidence="2">
    <location>
        <begin position="48"/>
        <end position="370"/>
    </location>
</feature>